<keyword evidence="2" id="KW-1185">Reference proteome</keyword>
<accession>A0A8X7N0S2</accession>
<sequence length="107" mass="11775">MSRRRAEDPTNEVTDQNARNLVRALIRRVEQGSDLAAPTEINSDVSRALASCVHQAKATATAARSPLEALRFCRIEAMMPDAELFAKAMVKSGDRGKLLQVRVSRIP</sequence>
<reference evidence="1" key="1">
    <citation type="submission" date="2016-04" db="EMBL/GenBank/DDBJ databases">
        <authorList>
            <person name="Nguyen H.D."/>
            <person name="Samba Siva P."/>
            <person name="Cullis J."/>
            <person name="Levesque C.A."/>
            <person name="Hambleton S."/>
        </authorList>
    </citation>
    <scope>NUCLEOTIDE SEQUENCE</scope>
    <source>
        <strain evidence="1">DAOMC 236422</strain>
    </source>
</reference>
<organism evidence="1 2">
    <name type="scientific">Tilletia walkeri</name>
    <dbReference type="NCBI Taxonomy" id="117179"/>
    <lineage>
        <taxon>Eukaryota</taxon>
        <taxon>Fungi</taxon>
        <taxon>Dikarya</taxon>
        <taxon>Basidiomycota</taxon>
        <taxon>Ustilaginomycotina</taxon>
        <taxon>Exobasidiomycetes</taxon>
        <taxon>Tilletiales</taxon>
        <taxon>Tilletiaceae</taxon>
        <taxon>Tilletia</taxon>
    </lineage>
</organism>
<gene>
    <name evidence="1" type="ORF">A4X09_0g7518</name>
</gene>
<reference evidence="1" key="2">
    <citation type="journal article" date="2019" name="IMA Fungus">
        <title>Genome sequencing and comparison of five Tilletia species to identify candidate genes for the detection of regulated species infecting wheat.</title>
        <authorList>
            <person name="Nguyen H.D.T."/>
            <person name="Sultana T."/>
            <person name="Kesanakurti P."/>
            <person name="Hambleton S."/>
        </authorList>
    </citation>
    <scope>NUCLEOTIDE SEQUENCE</scope>
    <source>
        <strain evidence="1">DAOMC 236422</strain>
    </source>
</reference>
<dbReference type="EMBL" id="LWDG02000837">
    <property type="protein sequence ID" value="KAE8262179.1"/>
    <property type="molecule type" value="Genomic_DNA"/>
</dbReference>
<dbReference type="AlphaFoldDB" id="A0A8X7N0S2"/>
<name>A0A8X7N0S2_9BASI</name>
<evidence type="ECO:0000313" key="1">
    <source>
        <dbReference type="EMBL" id="KAE8262179.1"/>
    </source>
</evidence>
<proteinExistence type="predicted"/>
<evidence type="ECO:0000313" key="2">
    <source>
        <dbReference type="Proteomes" id="UP000078113"/>
    </source>
</evidence>
<protein>
    <submittedName>
        <fullName evidence="1">Uncharacterized protein</fullName>
    </submittedName>
</protein>
<dbReference type="Proteomes" id="UP000078113">
    <property type="component" value="Unassembled WGS sequence"/>
</dbReference>
<comment type="caution">
    <text evidence="1">The sequence shown here is derived from an EMBL/GenBank/DDBJ whole genome shotgun (WGS) entry which is preliminary data.</text>
</comment>